<evidence type="ECO:0000313" key="1">
    <source>
        <dbReference type="EMBL" id="RQO97799.1"/>
    </source>
</evidence>
<keyword evidence="2" id="KW-1185">Reference proteome</keyword>
<proteinExistence type="predicted"/>
<organism evidence="1 2">
    <name type="scientific">Populus trichocarpa</name>
    <name type="common">Western balsam poplar</name>
    <name type="synonym">Populus balsamifera subsp. trichocarpa</name>
    <dbReference type="NCBI Taxonomy" id="3694"/>
    <lineage>
        <taxon>Eukaryota</taxon>
        <taxon>Viridiplantae</taxon>
        <taxon>Streptophyta</taxon>
        <taxon>Embryophyta</taxon>
        <taxon>Tracheophyta</taxon>
        <taxon>Spermatophyta</taxon>
        <taxon>Magnoliopsida</taxon>
        <taxon>eudicotyledons</taxon>
        <taxon>Gunneridae</taxon>
        <taxon>Pentapetalae</taxon>
        <taxon>rosids</taxon>
        <taxon>fabids</taxon>
        <taxon>Malpighiales</taxon>
        <taxon>Salicaceae</taxon>
        <taxon>Saliceae</taxon>
        <taxon>Populus</taxon>
    </lineage>
</organism>
<gene>
    <name evidence="1" type="ORF">POPTR_011G103225</name>
</gene>
<dbReference type="AlphaFoldDB" id="A0A3N7FRN4"/>
<protein>
    <submittedName>
        <fullName evidence="1">Uncharacterized protein</fullName>
    </submittedName>
</protein>
<sequence>MAFYLAKKCDPLSLSLSLSLFQSKCLEKQQILGHGTHLSNNSSKLQLHLSSASLSSSQVAAVVFLNHSSSFNRISSVTR</sequence>
<reference evidence="1 2" key="1">
    <citation type="journal article" date="2006" name="Science">
        <title>The genome of black cottonwood, Populus trichocarpa (Torr. &amp; Gray).</title>
        <authorList>
            <person name="Tuskan G.A."/>
            <person name="Difazio S."/>
            <person name="Jansson S."/>
            <person name="Bohlmann J."/>
            <person name="Grigoriev I."/>
            <person name="Hellsten U."/>
            <person name="Putnam N."/>
            <person name="Ralph S."/>
            <person name="Rombauts S."/>
            <person name="Salamov A."/>
            <person name="Schein J."/>
            <person name="Sterck L."/>
            <person name="Aerts A."/>
            <person name="Bhalerao R.R."/>
            <person name="Bhalerao R.P."/>
            <person name="Blaudez D."/>
            <person name="Boerjan W."/>
            <person name="Brun A."/>
            <person name="Brunner A."/>
            <person name="Busov V."/>
            <person name="Campbell M."/>
            <person name="Carlson J."/>
            <person name="Chalot M."/>
            <person name="Chapman J."/>
            <person name="Chen G.L."/>
            <person name="Cooper D."/>
            <person name="Coutinho P.M."/>
            <person name="Couturier J."/>
            <person name="Covert S."/>
            <person name="Cronk Q."/>
            <person name="Cunningham R."/>
            <person name="Davis J."/>
            <person name="Degroeve S."/>
            <person name="Dejardin A."/>
            <person name="Depamphilis C."/>
            <person name="Detter J."/>
            <person name="Dirks B."/>
            <person name="Dubchak I."/>
            <person name="Duplessis S."/>
            <person name="Ehlting J."/>
            <person name="Ellis B."/>
            <person name="Gendler K."/>
            <person name="Goodstein D."/>
            <person name="Gribskov M."/>
            <person name="Grimwood J."/>
            <person name="Groover A."/>
            <person name="Gunter L."/>
            <person name="Hamberger B."/>
            <person name="Heinze B."/>
            <person name="Helariutta Y."/>
            <person name="Henrissat B."/>
            <person name="Holligan D."/>
            <person name="Holt R."/>
            <person name="Huang W."/>
            <person name="Islam-Faridi N."/>
            <person name="Jones S."/>
            <person name="Jones-Rhoades M."/>
            <person name="Jorgensen R."/>
            <person name="Joshi C."/>
            <person name="Kangasjarvi J."/>
            <person name="Karlsson J."/>
            <person name="Kelleher C."/>
            <person name="Kirkpatrick R."/>
            <person name="Kirst M."/>
            <person name="Kohler A."/>
            <person name="Kalluri U."/>
            <person name="Larimer F."/>
            <person name="Leebens-Mack J."/>
            <person name="Leple J.C."/>
            <person name="Locascio P."/>
            <person name="Lou Y."/>
            <person name="Lucas S."/>
            <person name="Martin F."/>
            <person name="Montanini B."/>
            <person name="Napoli C."/>
            <person name="Nelson D.R."/>
            <person name="Nelson C."/>
            <person name="Nieminen K."/>
            <person name="Nilsson O."/>
            <person name="Pereda V."/>
            <person name="Peter G."/>
            <person name="Philippe R."/>
            <person name="Pilate G."/>
            <person name="Poliakov A."/>
            <person name="Razumovskaya J."/>
            <person name="Richardson P."/>
            <person name="Rinaldi C."/>
            <person name="Ritland K."/>
            <person name="Rouze P."/>
            <person name="Ryaboy D."/>
            <person name="Schmutz J."/>
            <person name="Schrader J."/>
            <person name="Segerman B."/>
            <person name="Shin H."/>
            <person name="Siddiqui A."/>
            <person name="Sterky F."/>
            <person name="Terry A."/>
            <person name="Tsai C.J."/>
            <person name="Uberbacher E."/>
            <person name="Unneberg P."/>
            <person name="Vahala J."/>
            <person name="Wall K."/>
            <person name="Wessler S."/>
            <person name="Yang G."/>
            <person name="Yin T."/>
            <person name="Douglas C."/>
            <person name="Marra M."/>
            <person name="Sandberg G."/>
            <person name="Van de Peer Y."/>
            <person name="Rokhsar D."/>
        </authorList>
    </citation>
    <scope>NUCLEOTIDE SEQUENCE [LARGE SCALE GENOMIC DNA]</scope>
    <source>
        <strain evidence="2">cv. Nisqually</strain>
    </source>
</reference>
<name>A0A3N7FRN4_POPTR</name>
<dbReference type="Proteomes" id="UP000006729">
    <property type="component" value="Chromosome 11"/>
</dbReference>
<accession>A0A3N7FRN4</accession>
<evidence type="ECO:0000313" key="2">
    <source>
        <dbReference type="Proteomes" id="UP000006729"/>
    </source>
</evidence>
<dbReference type="InParanoid" id="A0A3N7FRN4"/>
<dbReference type="EMBL" id="CM009300">
    <property type="protein sequence ID" value="RQO97799.1"/>
    <property type="molecule type" value="Genomic_DNA"/>
</dbReference>